<evidence type="ECO:0000256" key="2">
    <source>
        <dbReference type="SAM" id="Phobius"/>
    </source>
</evidence>
<dbReference type="AlphaFoldDB" id="A0A161PUZ5"/>
<dbReference type="PIRSF" id="PIRSF018579">
    <property type="entry name" value="Sbp"/>
    <property type="match status" value="1"/>
</dbReference>
<comment type="subcellular location">
    <subcellularLocation>
        <location evidence="1">Cell membrane</location>
        <topology evidence="1">Multi-pass membrane protein</topology>
    </subcellularLocation>
</comment>
<dbReference type="PATRIC" id="fig|520767.4.peg.1025"/>
<gene>
    <name evidence="3" type="ORF">ATZ99_09300</name>
</gene>
<keyword evidence="1 2" id="KW-0812">Transmembrane</keyword>
<dbReference type="EMBL" id="LOHZ01000025">
    <property type="protein sequence ID" value="KYO66686.1"/>
    <property type="molecule type" value="Genomic_DNA"/>
</dbReference>
<keyword evidence="1 2" id="KW-0472">Membrane</keyword>
<accession>A0A161PUZ5</accession>
<dbReference type="Pfam" id="PF06947">
    <property type="entry name" value="DUF1290"/>
    <property type="match status" value="1"/>
</dbReference>
<comment type="similarity">
    <text evidence="1">Belongs to the sbp family.</text>
</comment>
<name>A0A161PUZ5_9FIRM</name>
<evidence type="ECO:0000313" key="3">
    <source>
        <dbReference type="EMBL" id="KYO66686.1"/>
    </source>
</evidence>
<dbReference type="Proteomes" id="UP000075737">
    <property type="component" value="Unassembled WGS sequence"/>
</dbReference>
<protein>
    <recommendedName>
        <fullName evidence="5">Small basic protein</fullName>
    </recommendedName>
</protein>
<organism evidence="3 4">
    <name type="scientific">Thermovenabulum gondwanense</name>
    <dbReference type="NCBI Taxonomy" id="520767"/>
    <lineage>
        <taxon>Bacteria</taxon>
        <taxon>Bacillati</taxon>
        <taxon>Bacillota</taxon>
        <taxon>Clostridia</taxon>
        <taxon>Thermosediminibacterales</taxon>
        <taxon>Thermosediminibacteraceae</taxon>
        <taxon>Thermovenabulum</taxon>
    </lineage>
</organism>
<proteinExistence type="inferred from homology"/>
<keyword evidence="1" id="KW-1003">Cell membrane</keyword>
<feature type="transmembrane region" description="Helical" evidence="2">
    <location>
        <begin position="32"/>
        <end position="51"/>
    </location>
</feature>
<reference evidence="3 4" key="1">
    <citation type="submission" date="2015-12" db="EMBL/GenBank/DDBJ databases">
        <title>Draft genome of Thermovenabulum gondwanense isolated from a red thermophilic microbial mat colonisisng an outflow channel of a bore well.</title>
        <authorList>
            <person name="Patel B.K."/>
        </authorList>
    </citation>
    <scope>NUCLEOTIDE SEQUENCE [LARGE SCALE GENOMIC DNA]</scope>
    <source>
        <strain evidence="3 4">R270</strain>
    </source>
</reference>
<feature type="transmembrane region" description="Helical" evidence="2">
    <location>
        <begin position="84"/>
        <end position="105"/>
    </location>
</feature>
<dbReference type="STRING" id="520767.ATZ99_09300"/>
<comment type="caution">
    <text evidence="3">The sequence shown here is derived from an EMBL/GenBank/DDBJ whole genome shotgun (WGS) entry which is preliminary data.</text>
</comment>
<dbReference type="InterPro" id="IPR009709">
    <property type="entry name" value="DUF1290"/>
</dbReference>
<evidence type="ECO:0000313" key="4">
    <source>
        <dbReference type="Proteomes" id="UP000075737"/>
    </source>
</evidence>
<evidence type="ECO:0008006" key="5">
    <source>
        <dbReference type="Google" id="ProtNLM"/>
    </source>
</evidence>
<keyword evidence="4" id="KW-1185">Reference proteome</keyword>
<sequence>MNNVLLPLIGLLLGIIIGLVYPIYIPVNYAPYVSIAVLAALDSVFGGLKAVGENNFDVYVFITGFFTNALLAGFLAYIGDRLGIPIYLAAIFVFGVRIFQNLAIIRRDFLNKFLKNQK</sequence>
<feature type="transmembrane region" description="Helical" evidence="2">
    <location>
        <begin position="58"/>
        <end position="78"/>
    </location>
</feature>
<dbReference type="GO" id="GO:0005886">
    <property type="term" value="C:plasma membrane"/>
    <property type="evidence" value="ECO:0007669"/>
    <property type="project" value="UniProtKB-SubCell"/>
</dbReference>
<evidence type="ECO:0000256" key="1">
    <source>
        <dbReference type="PIRNR" id="PIRNR018579"/>
    </source>
</evidence>
<keyword evidence="2" id="KW-1133">Transmembrane helix</keyword>